<name>A0ABW1ZQ27_9DEIO</name>
<reference evidence="2" key="1">
    <citation type="journal article" date="2019" name="Int. J. Syst. Evol. Microbiol.">
        <title>The Global Catalogue of Microorganisms (GCM) 10K type strain sequencing project: providing services to taxonomists for standard genome sequencing and annotation.</title>
        <authorList>
            <consortium name="The Broad Institute Genomics Platform"/>
            <consortium name="The Broad Institute Genome Sequencing Center for Infectious Disease"/>
            <person name="Wu L."/>
            <person name="Ma J."/>
        </authorList>
    </citation>
    <scope>NUCLEOTIDE SEQUENCE [LARGE SCALE GENOMIC DNA]</scope>
    <source>
        <strain evidence="2">CCUG 63830</strain>
    </source>
</reference>
<evidence type="ECO:0000313" key="2">
    <source>
        <dbReference type="Proteomes" id="UP001596317"/>
    </source>
</evidence>
<dbReference type="Proteomes" id="UP001596317">
    <property type="component" value="Unassembled WGS sequence"/>
</dbReference>
<keyword evidence="2" id="KW-1185">Reference proteome</keyword>
<evidence type="ECO:0000313" key="1">
    <source>
        <dbReference type="EMBL" id="MFC6662564.1"/>
    </source>
</evidence>
<protein>
    <submittedName>
        <fullName evidence="1">Uncharacterized protein</fullName>
    </submittedName>
</protein>
<dbReference type="EMBL" id="JBHSWB010000002">
    <property type="protein sequence ID" value="MFC6662564.1"/>
    <property type="molecule type" value="Genomic_DNA"/>
</dbReference>
<organism evidence="1 2">
    <name type="scientific">Deinococcus multiflagellatus</name>
    <dbReference type="NCBI Taxonomy" id="1656887"/>
    <lineage>
        <taxon>Bacteria</taxon>
        <taxon>Thermotogati</taxon>
        <taxon>Deinococcota</taxon>
        <taxon>Deinococci</taxon>
        <taxon>Deinococcales</taxon>
        <taxon>Deinococcaceae</taxon>
        <taxon>Deinococcus</taxon>
    </lineage>
</organism>
<comment type="caution">
    <text evidence="1">The sequence shown here is derived from an EMBL/GenBank/DDBJ whole genome shotgun (WGS) entry which is preliminary data.</text>
</comment>
<sequence>MTIVALCGGGQIHLEHTVCRRQGARLNQPGPPPENVNRHDVAGWALHLGKRDRWLMKTSGDPHRVMQGMSRLEGVDILASELVDLEIRVKMHGGQRSELEWRTKIGG</sequence>
<gene>
    <name evidence="1" type="ORF">ACFP90_21140</name>
</gene>
<accession>A0ABW1ZQ27</accession>
<proteinExistence type="predicted"/>
<dbReference type="RefSeq" id="WP_380058539.1">
    <property type="nucleotide sequence ID" value="NZ_JBHSWB010000002.1"/>
</dbReference>